<dbReference type="AlphaFoldDB" id="A0A5N6Q7I4"/>
<organism evidence="1 2">
    <name type="scientific">Mikania micrantha</name>
    <name type="common">bitter vine</name>
    <dbReference type="NCBI Taxonomy" id="192012"/>
    <lineage>
        <taxon>Eukaryota</taxon>
        <taxon>Viridiplantae</taxon>
        <taxon>Streptophyta</taxon>
        <taxon>Embryophyta</taxon>
        <taxon>Tracheophyta</taxon>
        <taxon>Spermatophyta</taxon>
        <taxon>Magnoliopsida</taxon>
        <taxon>eudicotyledons</taxon>
        <taxon>Gunneridae</taxon>
        <taxon>Pentapetalae</taxon>
        <taxon>asterids</taxon>
        <taxon>campanulids</taxon>
        <taxon>Asterales</taxon>
        <taxon>Asteraceae</taxon>
        <taxon>Asteroideae</taxon>
        <taxon>Heliantheae alliance</taxon>
        <taxon>Eupatorieae</taxon>
        <taxon>Mikania</taxon>
    </lineage>
</organism>
<name>A0A5N6Q7I4_9ASTR</name>
<reference evidence="1 2" key="1">
    <citation type="submission" date="2019-05" db="EMBL/GenBank/DDBJ databases">
        <title>Mikania micrantha, genome provides insights into the molecular mechanism of rapid growth.</title>
        <authorList>
            <person name="Liu B."/>
        </authorList>
    </citation>
    <scope>NUCLEOTIDE SEQUENCE [LARGE SCALE GENOMIC DNA]</scope>
    <source>
        <strain evidence="1">NLD-2019</strain>
        <tissue evidence="1">Leaf</tissue>
    </source>
</reference>
<accession>A0A5N6Q7I4</accession>
<evidence type="ECO:0000313" key="2">
    <source>
        <dbReference type="Proteomes" id="UP000326396"/>
    </source>
</evidence>
<sequence length="100" mass="10179">MKKEWEIWWRRRPTCSCECDGLREATGATAIVPAAAEKVAAAETIPAAANKKGVGGGDGCDGDRTCGGGEGSCGRDGKKVKEASGLGKKGLREATVGVLG</sequence>
<dbReference type="EMBL" id="SZYD01000001">
    <property type="protein sequence ID" value="KAD7480513.1"/>
    <property type="molecule type" value="Genomic_DNA"/>
</dbReference>
<gene>
    <name evidence="1" type="ORF">E3N88_03649</name>
</gene>
<proteinExistence type="predicted"/>
<comment type="caution">
    <text evidence="1">The sequence shown here is derived from an EMBL/GenBank/DDBJ whole genome shotgun (WGS) entry which is preliminary data.</text>
</comment>
<dbReference type="Proteomes" id="UP000326396">
    <property type="component" value="Linkage Group LG1"/>
</dbReference>
<evidence type="ECO:0000313" key="1">
    <source>
        <dbReference type="EMBL" id="KAD7480513.1"/>
    </source>
</evidence>
<keyword evidence="2" id="KW-1185">Reference proteome</keyword>
<protein>
    <submittedName>
        <fullName evidence="1">Uncharacterized protein</fullName>
    </submittedName>
</protein>